<feature type="transmembrane region" description="Helical" evidence="7">
    <location>
        <begin position="316"/>
        <end position="337"/>
    </location>
</feature>
<dbReference type="GO" id="GO:0042773">
    <property type="term" value="P:ATP synthesis coupled electron transport"/>
    <property type="evidence" value="ECO:0007669"/>
    <property type="project" value="InterPro"/>
</dbReference>
<organism evidence="9 10">
    <name type="scientific">Auraticoccus cholistanensis</name>
    <dbReference type="NCBI Taxonomy" id="2656650"/>
    <lineage>
        <taxon>Bacteria</taxon>
        <taxon>Bacillati</taxon>
        <taxon>Actinomycetota</taxon>
        <taxon>Actinomycetes</taxon>
        <taxon>Propionibacteriales</taxon>
        <taxon>Propionibacteriaceae</taxon>
        <taxon>Auraticoccus</taxon>
    </lineage>
</organism>
<evidence type="ECO:0000256" key="3">
    <source>
        <dbReference type="ARBA" id="ARBA00022692"/>
    </source>
</evidence>
<feature type="transmembrane region" description="Helical" evidence="7">
    <location>
        <begin position="287"/>
        <end position="309"/>
    </location>
</feature>
<evidence type="ECO:0000259" key="8">
    <source>
        <dbReference type="Pfam" id="PF00361"/>
    </source>
</evidence>
<dbReference type="EC" id="1.6.5.11" evidence="9"/>
<dbReference type="Proteomes" id="UP000435304">
    <property type="component" value="Unassembled WGS sequence"/>
</dbReference>
<accession>A0A6A9URN1</accession>
<feature type="transmembrane region" description="Helical" evidence="7">
    <location>
        <begin position="420"/>
        <end position="440"/>
    </location>
</feature>
<dbReference type="PANTHER" id="PTHR43507:SF1">
    <property type="entry name" value="NADH-UBIQUINONE OXIDOREDUCTASE CHAIN 4"/>
    <property type="match status" value="1"/>
</dbReference>
<feature type="transmembrane region" description="Helical" evidence="7">
    <location>
        <begin position="468"/>
        <end position="488"/>
    </location>
</feature>
<dbReference type="NCBIfam" id="NF004500">
    <property type="entry name" value="PRK05846.1-4"/>
    <property type="match status" value="1"/>
</dbReference>
<dbReference type="GO" id="GO:0012505">
    <property type="term" value="C:endomembrane system"/>
    <property type="evidence" value="ECO:0007669"/>
    <property type="project" value="UniProtKB-SubCell"/>
</dbReference>
<dbReference type="EMBL" id="WPCU01000004">
    <property type="protein sequence ID" value="MVA75536.1"/>
    <property type="molecule type" value="Genomic_DNA"/>
</dbReference>
<dbReference type="InterPro" id="IPR003918">
    <property type="entry name" value="NADH_UbQ_OxRdtase"/>
</dbReference>
<keyword evidence="9" id="KW-0560">Oxidoreductase</keyword>
<reference evidence="9 10" key="1">
    <citation type="submission" date="2019-12" db="EMBL/GenBank/DDBJ databases">
        <title>Auraticoccus cholistani sp. nov., an actinomycete isolated from soil of Cholistan desert.</title>
        <authorList>
            <person name="Cheema M.T."/>
        </authorList>
    </citation>
    <scope>NUCLEOTIDE SEQUENCE [LARGE SCALE GENOMIC DNA]</scope>
    <source>
        <strain evidence="9 10">F435</strain>
    </source>
</reference>
<feature type="domain" description="NADH:quinone oxidoreductase/Mrp antiporter transmembrane" evidence="8">
    <location>
        <begin position="142"/>
        <end position="432"/>
    </location>
</feature>
<dbReference type="GO" id="GO:0008137">
    <property type="term" value="F:NADH dehydrogenase (ubiquinone) activity"/>
    <property type="evidence" value="ECO:0007669"/>
    <property type="project" value="InterPro"/>
</dbReference>
<dbReference type="RefSeq" id="WP_156608659.1">
    <property type="nucleotide sequence ID" value="NZ_WPCU01000004.1"/>
</dbReference>
<dbReference type="InterPro" id="IPR010227">
    <property type="entry name" value="NADH_Q_OxRdtase_chainM/4"/>
</dbReference>
<dbReference type="Pfam" id="PF00361">
    <property type="entry name" value="Proton_antipo_M"/>
    <property type="match status" value="1"/>
</dbReference>
<evidence type="ECO:0000256" key="5">
    <source>
        <dbReference type="ARBA" id="ARBA00023136"/>
    </source>
</evidence>
<evidence type="ECO:0000313" key="10">
    <source>
        <dbReference type="Proteomes" id="UP000435304"/>
    </source>
</evidence>
<feature type="transmembrane region" description="Helical" evidence="7">
    <location>
        <begin position="224"/>
        <end position="246"/>
    </location>
</feature>
<evidence type="ECO:0000256" key="2">
    <source>
        <dbReference type="ARBA" id="ARBA00009025"/>
    </source>
</evidence>
<evidence type="ECO:0000256" key="4">
    <source>
        <dbReference type="ARBA" id="ARBA00022989"/>
    </source>
</evidence>
<evidence type="ECO:0000256" key="7">
    <source>
        <dbReference type="SAM" id="Phobius"/>
    </source>
</evidence>
<protein>
    <submittedName>
        <fullName evidence="9">NADH-quinone oxidoreductase subunit M</fullName>
        <ecNumber evidence="9">1.6.5.11</ecNumber>
    </submittedName>
</protein>
<dbReference type="InterPro" id="IPR001750">
    <property type="entry name" value="ND/Mrp_TM"/>
</dbReference>
<feature type="transmembrane region" description="Helical" evidence="7">
    <location>
        <begin position="385"/>
        <end position="408"/>
    </location>
</feature>
<proteinExistence type="inferred from homology"/>
<comment type="similarity">
    <text evidence="2">Belongs to the complex I subunit 4 family.</text>
</comment>
<feature type="transmembrane region" description="Helical" evidence="7">
    <location>
        <begin position="145"/>
        <end position="165"/>
    </location>
</feature>
<evidence type="ECO:0000256" key="1">
    <source>
        <dbReference type="ARBA" id="ARBA00004127"/>
    </source>
</evidence>
<dbReference type="GO" id="GO:0016020">
    <property type="term" value="C:membrane"/>
    <property type="evidence" value="ECO:0007669"/>
    <property type="project" value="UniProtKB-SubCell"/>
</dbReference>
<name>A0A6A9URN1_9ACTN</name>
<gene>
    <name evidence="9" type="ORF">GC722_05770</name>
</gene>
<keyword evidence="5 7" id="KW-0472">Membrane</keyword>
<keyword evidence="3 6" id="KW-0812">Transmembrane</keyword>
<dbReference type="GO" id="GO:0015990">
    <property type="term" value="P:electron transport coupled proton transport"/>
    <property type="evidence" value="ECO:0007669"/>
    <property type="project" value="TreeGrafter"/>
</dbReference>
<sequence>MSIPILSVLGLLPLVGAAVLMAVPRTAAKAVGLAVSLLTLVLAGVVAVQHLSGVELAEQVPWIPTIGAWWALGPVDGLSLSMVALTAVLTPVVLVAAWRDEDRLGGGFASPGGPAAHRWGARGFFALVLALEGFALLAFLTTDVLLFFLLFDAILLPMYFLIGAYGGPRRRRAASRFLIFALGGGLIMLASVIGCYVVSSRAGQPSFLVADLAALDLGGDVGRWLFAGFFIAFAVKAPMVGVHSWLPDAAEESSPAVATLLVGVLDKLGTFGMIRFCLQLFPEASLWATPVVLVLALVSILYGALAAIGSKDLMRLVAFTSISHFGFIVLGIFAWTSQSMTGSIFYMLNHGFSTAALFLVVGFLVKRRGSRSVDDFGGVQKSAPVLAGLLLFAGLSSLALPGLSSFVSEFLVLSGTFSRYPAVAAVATLGIVLAALYILLMYQRTMTGPVTQVVRQRVSRDLDGRERWTLAPLVLLVLLLGVVPAPVLDVIAPTATATLQQAGVADPHAPLAEEAN</sequence>
<evidence type="ECO:0000313" key="9">
    <source>
        <dbReference type="EMBL" id="MVA75536.1"/>
    </source>
</evidence>
<feature type="transmembrane region" description="Helical" evidence="7">
    <location>
        <begin position="177"/>
        <end position="199"/>
    </location>
</feature>
<dbReference type="AlphaFoldDB" id="A0A6A9URN1"/>
<comment type="subcellular location">
    <subcellularLocation>
        <location evidence="1">Endomembrane system</location>
        <topology evidence="1">Multi-pass membrane protein</topology>
    </subcellularLocation>
    <subcellularLocation>
        <location evidence="6">Membrane</location>
        <topology evidence="6">Multi-pass membrane protein</topology>
    </subcellularLocation>
</comment>
<feature type="transmembrane region" description="Helical" evidence="7">
    <location>
        <begin position="78"/>
        <end position="98"/>
    </location>
</feature>
<dbReference type="GO" id="GO:0003954">
    <property type="term" value="F:NADH dehydrogenase activity"/>
    <property type="evidence" value="ECO:0007669"/>
    <property type="project" value="TreeGrafter"/>
</dbReference>
<feature type="transmembrane region" description="Helical" evidence="7">
    <location>
        <begin position="258"/>
        <end position="281"/>
    </location>
</feature>
<feature type="transmembrane region" description="Helical" evidence="7">
    <location>
        <begin position="119"/>
        <end position="139"/>
    </location>
</feature>
<comment type="caution">
    <text evidence="9">The sequence shown here is derived from an EMBL/GenBank/DDBJ whole genome shotgun (WGS) entry which is preliminary data.</text>
</comment>
<keyword evidence="10" id="KW-1185">Reference proteome</keyword>
<feature type="transmembrane region" description="Helical" evidence="7">
    <location>
        <begin position="343"/>
        <end position="365"/>
    </location>
</feature>
<dbReference type="NCBIfam" id="TIGR01972">
    <property type="entry name" value="NDH_I_M"/>
    <property type="match status" value="1"/>
</dbReference>
<keyword evidence="4 7" id="KW-1133">Transmembrane helix</keyword>
<feature type="transmembrane region" description="Helical" evidence="7">
    <location>
        <begin position="6"/>
        <end position="23"/>
    </location>
</feature>
<evidence type="ECO:0000256" key="6">
    <source>
        <dbReference type="RuleBase" id="RU000320"/>
    </source>
</evidence>
<feature type="transmembrane region" description="Helical" evidence="7">
    <location>
        <begin position="30"/>
        <end position="51"/>
    </location>
</feature>
<dbReference type="PANTHER" id="PTHR43507">
    <property type="entry name" value="NADH-UBIQUINONE OXIDOREDUCTASE CHAIN 4"/>
    <property type="match status" value="1"/>
</dbReference>
<dbReference type="GO" id="GO:0048039">
    <property type="term" value="F:ubiquinone binding"/>
    <property type="evidence" value="ECO:0007669"/>
    <property type="project" value="TreeGrafter"/>
</dbReference>
<dbReference type="PRINTS" id="PR01437">
    <property type="entry name" value="NUOXDRDTASE4"/>
</dbReference>